<proteinExistence type="predicted"/>
<dbReference type="Proteomes" id="UP000194857">
    <property type="component" value="Unassembled WGS sequence"/>
</dbReference>
<accession>A0A241XRI1</accession>
<evidence type="ECO:0000313" key="2">
    <source>
        <dbReference type="Proteomes" id="UP000194857"/>
    </source>
</evidence>
<sequence>MSDLAITPRKQRIIEIADELVCGMVANGALDPEDETALERACRQAVQDATVLYDSAIEYVS</sequence>
<organism evidence="1 2">
    <name type="scientific">Pseudomonas aeruginosa</name>
    <dbReference type="NCBI Taxonomy" id="287"/>
    <lineage>
        <taxon>Bacteria</taxon>
        <taxon>Pseudomonadati</taxon>
        <taxon>Pseudomonadota</taxon>
        <taxon>Gammaproteobacteria</taxon>
        <taxon>Pseudomonadales</taxon>
        <taxon>Pseudomonadaceae</taxon>
        <taxon>Pseudomonas</taxon>
    </lineage>
</organism>
<dbReference type="EMBL" id="NFFZ01000004">
    <property type="protein sequence ID" value="OTI63099.1"/>
    <property type="molecule type" value="Genomic_DNA"/>
</dbReference>
<reference evidence="1 2" key="1">
    <citation type="submission" date="2017-05" db="EMBL/GenBank/DDBJ databases">
        <authorList>
            <person name="Song R."/>
            <person name="Chenine A.L."/>
            <person name="Ruprecht R.M."/>
        </authorList>
    </citation>
    <scope>NUCLEOTIDE SEQUENCE [LARGE SCALE GENOMIC DNA]</scope>
    <source>
        <strain evidence="1 2">S567_C10_BS</strain>
    </source>
</reference>
<gene>
    <name evidence="1" type="ORF">CAZ10_09680</name>
</gene>
<comment type="caution">
    <text evidence="1">The sequence shown here is derived from an EMBL/GenBank/DDBJ whole genome shotgun (WGS) entry which is preliminary data.</text>
</comment>
<dbReference type="RefSeq" id="WP_065327634.1">
    <property type="nucleotide sequence ID" value="NZ_NFFZ01000004.1"/>
</dbReference>
<evidence type="ECO:0000313" key="1">
    <source>
        <dbReference type="EMBL" id="OTI63099.1"/>
    </source>
</evidence>
<dbReference type="AlphaFoldDB" id="A0A241XRI1"/>
<protein>
    <submittedName>
        <fullName evidence="1">Uncharacterized protein</fullName>
    </submittedName>
</protein>
<name>A0A241XRI1_PSEAI</name>